<comment type="caution">
    <text evidence="1">The sequence shown here is derived from an EMBL/GenBank/DDBJ whole genome shotgun (WGS) entry which is preliminary data.</text>
</comment>
<dbReference type="Proteomes" id="UP000821845">
    <property type="component" value="Chromosome 2"/>
</dbReference>
<organism evidence="1 2">
    <name type="scientific">Hyalomma asiaticum</name>
    <name type="common">Tick</name>
    <dbReference type="NCBI Taxonomy" id="266040"/>
    <lineage>
        <taxon>Eukaryota</taxon>
        <taxon>Metazoa</taxon>
        <taxon>Ecdysozoa</taxon>
        <taxon>Arthropoda</taxon>
        <taxon>Chelicerata</taxon>
        <taxon>Arachnida</taxon>
        <taxon>Acari</taxon>
        <taxon>Parasitiformes</taxon>
        <taxon>Ixodida</taxon>
        <taxon>Ixodoidea</taxon>
        <taxon>Ixodidae</taxon>
        <taxon>Hyalomminae</taxon>
        <taxon>Hyalomma</taxon>
    </lineage>
</organism>
<evidence type="ECO:0000313" key="2">
    <source>
        <dbReference type="Proteomes" id="UP000821845"/>
    </source>
</evidence>
<reference evidence="1" key="1">
    <citation type="submission" date="2020-05" db="EMBL/GenBank/DDBJ databases">
        <title>Large-scale comparative analyses of tick genomes elucidate their genetic diversity and vector capacities.</title>
        <authorList>
            <person name="Jia N."/>
            <person name="Wang J."/>
            <person name="Shi W."/>
            <person name="Du L."/>
            <person name="Sun Y."/>
            <person name="Zhan W."/>
            <person name="Jiang J."/>
            <person name="Wang Q."/>
            <person name="Zhang B."/>
            <person name="Ji P."/>
            <person name="Sakyi L.B."/>
            <person name="Cui X."/>
            <person name="Yuan T."/>
            <person name="Jiang B."/>
            <person name="Yang W."/>
            <person name="Lam T.T.-Y."/>
            <person name="Chang Q."/>
            <person name="Ding S."/>
            <person name="Wang X."/>
            <person name="Zhu J."/>
            <person name="Ruan X."/>
            <person name="Zhao L."/>
            <person name="Wei J."/>
            <person name="Que T."/>
            <person name="Du C."/>
            <person name="Cheng J."/>
            <person name="Dai P."/>
            <person name="Han X."/>
            <person name="Huang E."/>
            <person name="Gao Y."/>
            <person name="Liu J."/>
            <person name="Shao H."/>
            <person name="Ye R."/>
            <person name="Li L."/>
            <person name="Wei W."/>
            <person name="Wang X."/>
            <person name="Wang C."/>
            <person name="Yang T."/>
            <person name="Huo Q."/>
            <person name="Li W."/>
            <person name="Guo W."/>
            <person name="Chen H."/>
            <person name="Zhou L."/>
            <person name="Ni X."/>
            <person name="Tian J."/>
            <person name="Zhou Y."/>
            <person name="Sheng Y."/>
            <person name="Liu T."/>
            <person name="Pan Y."/>
            <person name="Xia L."/>
            <person name="Li J."/>
            <person name="Zhao F."/>
            <person name="Cao W."/>
        </authorList>
    </citation>
    <scope>NUCLEOTIDE SEQUENCE</scope>
    <source>
        <strain evidence="1">Hyas-2018</strain>
    </source>
</reference>
<keyword evidence="2" id="KW-1185">Reference proteome</keyword>
<proteinExistence type="predicted"/>
<name>A0ACB7SYQ5_HYAAI</name>
<accession>A0ACB7SYQ5</accession>
<protein>
    <submittedName>
        <fullName evidence="1">Uncharacterized protein</fullName>
    </submittedName>
</protein>
<sequence length="1589" mass="177684">MPIAWELLLENDQQLSAVAAVVFILAAVKAPEHASELLGRELKSEDTTQKINALLRFQALWKFRYQCWLRMEEAAHLVFKVPPPTIEFTLPSPRIALDCAPVADPPWMPQVKTKVEEVTINQDQSRSFVTATQTRRKQQMELIHRALQAEEEKKCNERENFHITSVAVNVLSAYEPALFHAVEEHEEGDEDQTAERLSAHPIQVAHALFPSCLCSAAVYIINLLNDAEVSSDGVAVYEVAYKVIWNCLVEDTALFLRHFLERLTREKPDSVIQILRRLLRFVPRLPTQAAHTLYNYLVGYIMFYIRAPVEGGTELIANAISILWLVVPSVHGLYLKDLKQVLRKEQCDATLLITANVPSAKKIIVHGPDAGGIPSQFPIHEDTQFLHILQDSLDFFGIEENQHNCYFLVDTKTNQMHNPSAFVRDFYFFKRSQYPQLTLAKMDPDEAFEAGQQQAFYLHFIEVGKVLMSLAILRTSHQLAPRVLFLHDELTKLPSFPRKALEADFELYTGKFGKELLGMDTLHKMVWVKLMARMFEAMAGFFAHSSDIHLFLNVVNGALVLHPEDASILRLCMATYINAAHQFRNIFASNGYLLIMPTILQIYSNHQTNGLLCRTVEFICKQFYIMHRKPFILQMQPKAFFQLLQSLAQYIVDPLDILELVDAEKPLRALDFCYQMDPDTLTILDAISLSVTVVSYASDSHRGHQMLTILEAVLPFYLQHLQSLTTKKETPGGPRAELQMIHNVSVCMKTLISNCEALTRNYTGPQKAIDLRGSSIKNASRGACSPPFEVEEDLPSRFVNETLYGSRKPAGIHYERDDEDSDLLRLEFRQPRDTLLSVVAEFLTKCSARLADLSKKIPDLPSKATELLDVKCHLRLAEVAHSLLKMAPYDPQTMACRGLRRYLNEVLPQSEWAQEAMRPALIMVIRRLDKTFTKIAKKPAIRASTGLPKYTILIIAWLVDWDAARNLLKGVYMTLYKHPYIAHLPHLKSLVAICQSIIVGDQNASLVAESSGNVSVSAAALAQSPPPGFCSVAVRLVTMQMVALGDSLSLESICGGSSVLTSTDKTEIFLMNFILPLCIRVSSGVKDVPKMRQMDISFSLTVVLNALSPAGAHKHHPSSAVGKPPSEAQQNTASTREKSSSAVRSSLYQIGFLGLKILIVCYERQLVGDWHRIARCIRELGNRLQGKLLYFDFLDFVVTHRTPLYVLLFPLIKYKILQTICDNEQEYYYQQLIRDKIKGINLPTPKSFGCMFVDLVNELKTLKEDLVAWKLGGELERGKPSAEGHGGEMSQSVSFTRAMVPGGAHRPSFTELTPDHQSITRLGRPPGMGSVESAEGAVGAVPAGGTAPRPLPIMRSESQREPHRESQQQRDSHRGLSIRLQSREGSSRRVMQRFLRRTSYPEEEGPTQVYRPMEALDMEHSAASEPRLFRKSTLLIKKKGSKKSTGSSSLTSVGVAESGAATDEETLQDSMPEGVDSTGEGPPTPTASRPQSPETGEPQRPRHRLQRQKAQSRKTFRFGKSRRGAGWAAAEVGITTADDAPPPTLAEEEPEGRPRPTRASSIHGLPASAVGALASLTSEHKTEDKSAKE</sequence>
<evidence type="ECO:0000313" key="1">
    <source>
        <dbReference type="EMBL" id="KAH6937779.1"/>
    </source>
</evidence>
<dbReference type="EMBL" id="CM023482">
    <property type="protein sequence ID" value="KAH6937779.1"/>
    <property type="molecule type" value="Genomic_DNA"/>
</dbReference>
<gene>
    <name evidence="1" type="ORF">HPB50_004050</name>
</gene>